<feature type="region of interest" description="Disordered" evidence="1">
    <location>
        <begin position="20"/>
        <end position="43"/>
    </location>
</feature>
<comment type="caution">
    <text evidence="2">The sequence shown here is derived from an EMBL/GenBank/DDBJ whole genome shotgun (WGS) entry which is preliminary data.</text>
</comment>
<evidence type="ECO:0000313" key="2">
    <source>
        <dbReference type="EMBL" id="PRQ57171.1"/>
    </source>
</evidence>
<sequence>MGRRRRTGELVVSVHRGGPRVFGQEQRPGGLVASGERTTSRGARPCFSFRSARRRFFEQGGVRRMDSGARPRQVVIAVPWFGVEKMNAWRLWCYKLPLGDEISSHSGDRKFYWGQ</sequence>
<gene>
    <name evidence="2" type="ORF">RchiOBHm_Chr1g0345381</name>
</gene>
<keyword evidence="3" id="KW-1185">Reference proteome</keyword>
<dbReference type="Proteomes" id="UP000238479">
    <property type="component" value="Chromosome 1"/>
</dbReference>
<dbReference type="Gramene" id="PRQ57171">
    <property type="protein sequence ID" value="PRQ57171"/>
    <property type="gene ID" value="RchiOBHm_Chr1g0345381"/>
</dbReference>
<name>A0A2P6SES0_ROSCH</name>
<reference evidence="2 3" key="1">
    <citation type="journal article" date="2018" name="Nat. Genet.">
        <title>The Rosa genome provides new insights in the design of modern roses.</title>
        <authorList>
            <person name="Bendahmane M."/>
        </authorList>
    </citation>
    <scope>NUCLEOTIDE SEQUENCE [LARGE SCALE GENOMIC DNA]</scope>
    <source>
        <strain evidence="3">cv. Old Blush</strain>
    </source>
</reference>
<evidence type="ECO:0000313" key="3">
    <source>
        <dbReference type="Proteomes" id="UP000238479"/>
    </source>
</evidence>
<dbReference type="EMBL" id="PDCK01000039">
    <property type="protein sequence ID" value="PRQ57171.1"/>
    <property type="molecule type" value="Genomic_DNA"/>
</dbReference>
<protein>
    <submittedName>
        <fullName evidence="2">Uncharacterized protein</fullName>
    </submittedName>
</protein>
<evidence type="ECO:0000256" key="1">
    <source>
        <dbReference type="SAM" id="MobiDB-lite"/>
    </source>
</evidence>
<accession>A0A2P6SES0</accession>
<organism evidence="2 3">
    <name type="scientific">Rosa chinensis</name>
    <name type="common">China rose</name>
    <dbReference type="NCBI Taxonomy" id="74649"/>
    <lineage>
        <taxon>Eukaryota</taxon>
        <taxon>Viridiplantae</taxon>
        <taxon>Streptophyta</taxon>
        <taxon>Embryophyta</taxon>
        <taxon>Tracheophyta</taxon>
        <taxon>Spermatophyta</taxon>
        <taxon>Magnoliopsida</taxon>
        <taxon>eudicotyledons</taxon>
        <taxon>Gunneridae</taxon>
        <taxon>Pentapetalae</taxon>
        <taxon>rosids</taxon>
        <taxon>fabids</taxon>
        <taxon>Rosales</taxon>
        <taxon>Rosaceae</taxon>
        <taxon>Rosoideae</taxon>
        <taxon>Rosoideae incertae sedis</taxon>
        <taxon>Rosa</taxon>
    </lineage>
</organism>
<proteinExistence type="predicted"/>
<dbReference type="AlphaFoldDB" id="A0A2P6SES0"/>